<evidence type="ECO:0000256" key="3">
    <source>
        <dbReference type="SAM" id="SignalP"/>
    </source>
</evidence>
<keyword evidence="2" id="KW-0472">Membrane</keyword>
<feature type="chain" id="PRO_5044249813" evidence="3">
    <location>
        <begin position="20"/>
        <end position="283"/>
    </location>
</feature>
<keyword evidence="5" id="KW-1185">Reference proteome</keyword>
<dbReference type="AlphaFoldDB" id="A0A5M6C707"/>
<feature type="compositionally biased region" description="Low complexity" evidence="1">
    <location>
        <begin position="39"/>
        <end position="83"/>
    </location>
</feature>
<keyword evidence="3" id="KW-0732">Signal</keyword>
<evidence type="ECO:0000256" key="2">
    <source>
        <dbReference type="SAM" id="Phobius"/>
    </source>
</evidence>
<dbReference type="KEGG" id="ksn:43586294"/>
<keyword evidence="2" id="KW-0812">Transmembrane</keyword>
<dbReference type="EMBL" id="CP144063">
    <property type="protein sequence ID" value="WWD22259.1"/>
    <property type="molecule type" value="Genomic_DNA"/>
</dbReference>
<dbReference type="RefSeq" id="XP_031863741.1">
    <property type="nucleotide sequence ID" value="XM_032002184.1"/>
</dbReference>
<organism evidence="4 5">
    <name type="scientific">Kwoniella shandongensis</name>
    <dbReference type="NCBI Taxonomy" id="1734106"/>
    <lineage>
        <taxon>Eukaryota</taxon>
        <taxon>Fungi</taxon>
        <taxon>Dikarya</taxon>
        <taxon>Basidiomycota</taxon>
        <taxon>Agaricomycotina</taxon>
        <taxon>Tremellomycetes</taxon>
        <taxon>Tremellales</taxon>
        <taxon>Cryptococcaceae</taxon>
        <taxon>Kwoniella</taxon>
    </lineage>
</organism>
<dbReference type="GeneID" id="43586294"/>
<feature type="compositionally biased region" description="Low complexity" evidence="1">
    <location>
        <begin position="228"/>
        <end position="255"/>
    </location>
</feature>
<reference evidence="4" key="2">
    <citation type="submission" date="2024-01" db="EMBL/GenBank/DDBJ databases">
        <title>Comparative genomics of Cryptococcus and Kwoniella reveals pathogenesis evolution and contrasting modes of karyotype evolution via chromosome fusion or intercentromeric recombination.</title>
        <authorList>
            <person name="Coelho M.A."/>
            <person name="David-Palma M."/>
            <person name="Shea T."/>
            <person name="Bowers K."/>
            <person name="McGinley-Smith S."/>
            <person name="Mohammad A.W."/>
            <person name="Gnirke A."/>
            <person name="Yurkov A.M."/>
            <person name="Nowrousian M."/>
            <person name="Sun S."/>
            <person name="Cuomo C.A."/>
            <person name="Heitman J."/>
        </authorList>
    </citation>
    <scope>NUCLEOTIDE SEQUENCE</scope>
    <source>
        <strain evidence="4">CBS 12478</strain>
    </source>
</reference>
<evidence type="ECO:0000313" key="5">
    <source>
        <dbReference type="Proteomes" id="UP000322225"/>
    </source>
</evidence>
<protein>
    <submittedName>
        <fullName evidence="4">Uncharacterized protein</fullName>
    </submittedName>
</protein>
<gene>
    <name evidence="4" type="ORF">CI109_106750</name>
</gene>
<name>A0A5M6C707_9TREE</name>
<keyword evidence="2" id="KW-1133">Transmembrane helix</keyword>
<sequence>MVSLRTLIVGLSALGVALAQDTTSASDLLTIQTSPPTPTGTLTTSGISSSVTSLSTSTGTSSGTSTSISGIGTSTSTSAGQAATTTAPTIPNVTFPQACAGECSAISNALSTCGSGLLLDTSCLCSTSLEQSYRSCLECALGLNPTTTQQASYQQLINSYITTCASDQFNPVTLPPVTITLPNPTALGTSSSTSLLTLDPAVSSTTRRFNTGSDIIYPTSAVSHPPLSSSTRPATSATVSSTARSSGSASSSGAGQKMERGNALMGIGLAGVLGAVVGVALVG</sequence>
<evidence type="ECO:0000313" key="4">
    <source>
        <dbReference type="EMBL" id="WWD22259.1"/>
    </source>
</evidence>
<reference evidence="4" key="1">
    <citation type="submission" date="2017-08" db="EMBL/GenBank/DDBJ databases">
        <authorList>
            <person name="Cuomo C."/>
            <person name="Billmyre B."/>
            <person name="Heitman J."/>
        </authorList>
    </citation>
    <scope>NUCLEOTIDE SEQUENCE</scope>
    <source>
        <strain evidence="4">CBS 12478</strain>
    </source>
</reference>
<feature type="transmembrane region" description="Helical" evidence="2">
    <location>
        <begin position="263"/>
        <end position="282"/>
    </location>
</feature>
<feature type="region of interest" description="Disordered" evidence="1">
    <location>
        <begin position="29"/>
        <end position="83"/>
    </location>
</feature>
<accession>A0A5M6C707</accession>
<feature type="region of interest" description="Disordered" evidence="1">
    <location>
        <begin position="220"/>
        <end position="256"/>
    </location>
</feature>
<dbReference type="Proteomes" id="UP000322225">
    <property type="component" value="Chromosome 13"/>
</dbReference>
<evidence type="ECO:0000256" key="1">
    <source>
        <dbReference type="SAM" id="MobiDB-lite"/>
    </source>
</evidence>
<feature type="signal peptide" evidence="3">
    <location>
        <begin position="1"/>
        <end position="19"/>
    </location>
</feature>
<proteinExistence type="predicted"/>
<dbReference type="OrthoDB" id="2576586at2759"/>